<protein>
    <submittedName>
        <fullName evidence="1">Uncharacterized protein</fullName>
    </submittedName>
</protein>
<evidence type="ECO:0000313" key="1">
    <source>
        <dbReference type="EMBL" id="MCL9810111.1"/>
    </source>
</evidence>
<sequence length="120" mass="13719">MLLLLSSGRISSGSGLSDLLFDNSEYTSIAIALAVIYFFGQKAFKKYKQGVITSIEFEETKLKLGLLNTINGFHKYKEIEINKLKISFQTKQDNLYGKQRVFEIYENNILINRLNIELTA</sequence>
<organism evidence="1 2">
    <name type="scientific">Flavobacterium luminosum</name>
    <dbReference type="NCBI Taxonomy" id="2949086"/>
    <lineage>
        <taxon>Bacteria</taxon>
        <taxon>Pseudomonadati</taxon>
        <taxon>Bacteroidota</taxon>
        <taxon>Flavobacteriia</taxon>
        <taxon>Flavobacteriales</taxon>
        <taxon>Flavobacteriaceae</taxon>
        <taxon>Flavobacterium</taxon>
    </lineage>
</organism>
<gene>
    <name evidence="1" type="ORF">NAT50_12165</name>
</gene>
<reference evidence="1 2" key="1">
    <citation type="submission" date="2022-05" db="EMBL/GenBank/DDBJ databases">
        <title>Flavobacterium sp., isolated from activated sludge.</title>
        <authorList>
            <person name="Ran Q."/>
        </authorList>
    </citation>
    <scope>NUCLEOTIDE SEQUENCE [LARGE SCALE GENOMIC DNA]</scope>
    <source>
        <strain evidence="1 2">HXWNR70</strain>
    </source>
</reference>
<dbReference type="RefSeq" id="WP_250593500.1">
    <property type="nucleotide sequence ID" value="NZ_JAMLJM010000015.1"/>
</dbReference>
<name>A0ABT0TRI6_9FLAO</name>
<dbReference type="EMBL" id="JAMLJM010000015">
    <property type="protein sequence ID" value="MCL9810111.1"/>
    <property type="molecule type" value="Genomic_DNA"/>
</dbReference>
<evidence type="ECO:0000313" key="2">
    <source>
        <dbReference type="Proteomes" id="UP001317191"/>
    </source>
</evidence>
<proteinExistence type="predicted"/>
<comment type="caution">
    <text evidence="1">The sequence shown here is derived from an EMBL/GenBank/DDBJ whole genome shotgun (WGS) entry which is preliminary data.</text>
</comment>
<accession>A0ABT0TRI6</accession>
<keyword evidence="2" id="KW-1185">Reference proteome</keyword>
<dbReference type="Proteomes" id="UP001317191">
    <property type="component" value="Unassembled WGS sequence"/>
</dbReference>